<protein>
    <submittedName>
        <fullName evidence="7">Soluble aldose sugar dehydrogenase YliI</fullName>
        <ecNumber evidence="7">1.1.5.-</ecNumber>
    </submittedName>
</protein>
<keyword evidence="7" id="KW-0560">Oxidoreductase</keyword>
<reference evidence="7 8" key="1">
    <citation type="journal article" date="2016" name="Front. Microbiol.">
        <title>Fuerstia marisgermanicae gen. nov., sp. nov., an Unusual Member of the Phylum Planctomycetes from the German Wadden Sea.</title>
        <authorList>
            <person name="Kohn T."/>
            <person name="Heuer A."/>
            <person name="Jogler M."/>
            <person name="Vollmers J."/>
            <person name="Boedeker C."/>
            <person name="Bunk B."/>
            <person name="Rast P."/>
            <person name="Borchert D."/>
            <person name="Glockner I."/>
            <person name="Freese H.M."/>
            <person name="Klenk H.P."/>
            <person name="Overmann J."/>
            <person name="Kaster A.K."/>
            <person name="Rohde M."/>
            <person name="Wiegand S."/>
            <person name="Jogler C."/>
        </authorList>
    </citation>
    <scope>NUCLEOTIDE SEQUENCE [LARGE SCALE GENOMIC DNA]</scope>
    <source>
        <strain evidence="7 8">NH11</strain>
    </source>
</reference>
<evidence type="ECO:0000259" key="6">
    <source>
        <dbReference type="PROSITE" id="PS51007"/>
    </source>
</evidence>
<dbReference type="EC" id="1.1.5.-" evidence="7"/>
<dbReference type="SUPFAM" id="SSF50952">
    <property type="entry name" value="Soluble quinoprotein glucose dehydrogenase"/>
    <property type="match status" value="1"/>
</dbReference>
<keyword evidence="3 4" id="KW-0408">Iron</keyword>
<dbReference type="InterPro" id="IPR011041">
    <property type="entry name" value="Quinoprot_gluc/sorb_DH_b-prop"/>
</dbReference>
<keyword evidence="5" id="KW-0732">Signal</keyword>
<proteinExistence type="predicted"/>
<dbReference type="RefSeq" id="WP_077023274.1">
    <property type="nucleotide sequence ID" value="NZ_CP017641.1"/>
</dbReference>
<dbReference type="Gene3D" id="1.10.760.10">
    <property type="entry name" value="Cytochrome c-like domain"/>
    <property type="match status" value="1"/>
</dbReference>
<gene>
    <name evidence="7" type="primary">yliI_1</name>
    <name evidence="7" type="ORF">Fuma_01118</name>
</gene>
<keyword evidence="8" id="KW-1185">Reference proteome</keyword>
<dbReference type="SUPFAM" id="SSF46626">
    <property type="entry name" value="Cytochrome c"/>
    <property type="match status" value="1"/>
</dbReference>
<dbReference type="Gene3D" id="2.120.10.30">
    <property type="entry name" value="TolB, C-terminal domain"/>
    <property type="match status" value="1"/>
</dbReference>
<dbReference type="Pfam" id="PF00034">
    <property type="entry name" value="Cytochrom_C"/>
    <property type="match status" value="1"/>
</dbReference>
<evidence type="ECO:0000256" key="3">
    <source>
        <dbReference type="ARBA" id="ARBA00023004"/>
    </source>
</evidence>
<name>A0A1P8WBT4_9PLAN</name>
<feature type="signal peptide" evidence="5">
    <location>
        <begin position="1"/>
        <end position="27"/>
    </location>
</feature>
<dbReference type="Proteomes" id="UP000187735">
    <property type="component" value="Chromosome"/>
</dbReference>
<dbReference type="GO" id="GO:0046872">
    <property type="term" value="F:metal ion binding"/>
    <property type="evidence" value="ECO:0007669"/>
    <property type="project" value="UniProtKB-KW"/>
</dbReference>
<dbReference type="InterPro" id="IPR009056">
    <property type="entry name" value="Cyt_c-like_dom"/>
</dbReference>
<feature type="chain" id="PRO_5010293564" evidence="5">
    <location>
        <begin position="28"/>
        <end position="895"/>
    </location>
</feature>
<dbReference type="PANTHER" id="PTHR19328">
    <property type="entry name" value="HEDGEHOG-INTERACTING PROTEIN"/>
    <property type="match status" value="1"/>
</dbReference>
<dbReference type="STRING" id="1891926.Fuma_01118"/>
<evidence type="ECO:0000256" key="1">
    <source>
        <dbReference type="ARBA" id="ARBA00022617"/>
    </source>
</evidence>
<dbReference type="NCBIfam" id="TIGR02603">
    <property type="entry name" value="CxxCH_TIGR02603"/>
    <property type="match status" value="1"/>
</dbReference>
<dbReference type="InterPro" id="IPR012938">
    <property type="entry name" value="Glc/Sorbosone_DH"/>
</dbReference>
<evidence type="ECO:0000256" key="4">
    <source>
        <dbReference type="PROSITE-ProRule" id="PRU00433"/>
    </source>
</evidence>
<dbReference type="AlphaFoldDB" id="A0A1P8WBT4"/>
<dbReference type="InterPro" id="IPR011042">
    <property type="entry name" value="6-blade_b-propeller_TolB-like"/>
</dbReference>
<feature type="domain" description="Cytochrome c" evidence="6">
    <location>
        <begin position="755"/>
        <end position="892"/>
    </location>
</feature>
<accession>A0A1P8WBT4</accession>
<evidence type="ECO:0000256" key="5">
    <source>
        <dbReference type="SAM" id="SignalP"/>
    </source>
</evidence>
<evidence type="ECO:0000313" key="7">
    <source>
        <dbReference type="EMBL" id="APZ91530.1"/>
    </source>
</evidence>
<keyword evidence="2 4" id="KW-0479">Metal-binding</keyword>
<keyword evidence="1 4" id="KW-0349">Heme</keyword>
<evidence type="ECO:0000313" key="8">
    <source>
        <dbReference type="Proteomes" id="UP000187735"/>
    </source>
</evidence>
<dbReference type="PANTHER" id="PTHR19328:SF75">
    <property type="entry name" value="ALDOSE SUGAR DEHYDROGENASE YLII"/>
    <property type="match status" value="1"/>
</dbReference>
<dbReference type="PROSITE" id="PS51007">
    <property type="entry name" value="CYTC"/>
    <property type="match status" value="1"/>
</dbReference>
<dbReference type="KEGG" id="fmr:Fuma_01118"/>
<dbReference type="Pfam" id="PF07995">
    <property type="entry name" value="GSDH"/>
    <property type="match status" value="1"/>
</dbReference>
<dbReference type="InterPro" id="IPR036909">
    <property type="entry name" value="Cyt_c-like_dom_sf"/>
</dbReference>
<dbReference type="EMBL" id="CP017641">
    <property type="protein sequence ID" value="APZ91530.1"/>
    <property type="molecule type" value="Genomic_DNA"/>
</dbReference>
<dbReference type="GO" id="GO:0016491">
    <property type="term" value="F:oxidoreductase activity"/>
    <property type="evidence" value="ECO:0007669"/>
    <property type="project" value="UniProtKB-KW"/>
</dbReference>
<dbReference type="OrthoDB" id="9770043at2"/>
<sequence length="895" mass="99058" precursor="true">MNVHRFRPALVLVLAAATLQVSAFTFADEPAAQPAFGMKARTPFTTSRVVGSPAPPPPFVVEPIFVDIQWDRPLYIKPEPGTNDLFVIQQGGEKDRPAKILRISDEPNVADTRLLLEVEDRLVYGLEFHPNYQQNGFLFVYSNGPREEPRLRKNRISRFTIADGECDPASEVVILEWRSNGHDGGDLAFGTDGMLYTATGDGTSDSDEWTSAQDVTNLLGSVLRIDVDRPDKDKPYSVPPDNPFLNVPNARPELWAIGLRNPWRITIDRANGQQWVGNNGQDLWETVHLVQPGENYGWSVYEGSHPFYPNRELGPGQLTDPTIEHHHTVARSMTGGVVYTGEQLADLNGAYIYGDYDTGKIWAARHDGKQLTWHQEIADSALRIAGFSNSHRGNLLVVDYSGGIYRLVVNPDSLKPFDESAFPHTLSETGLFASVPEHRMAAGVIPYSVNTPAWHDGATAQRFLAIPGDGQMTWAANNGFTCSNGTVLVQTLTLGTGENARRIETRLLTRQQNEWAGYSYQWNPEQTEATLVESEGKDIEINVTDGEDLRSQPWRIPSRTECSSCHTRQANFLLGLTAVQLNRDHNYESVSANQLSTFAHIGLFVKQPDDLSTIGHTVDPYDAAEPLEARARSWLHANCSHCHVNAGGGNARILLSFDKSLDAMHVISEFPQHATFGFARPRIIAPGEPDQSVMLARISRRGRGQMPPLVSRQVDQRAVRLLTDWIASMESDHKFVKDWKIADLQDHVPQSADGRSLKRGADVFKSSGCGQCHRLGDGKGGIGPNLIGIADRKKPAEILESILEPSAKIDDKYADTILITVDGRAVQGRIETETDDAVVLRSTGTFNDSVAIAKKDIEERMLSKVSSMPRGMVNHLERDELLDLLAYVLFQSAEP</sequence>
<evidence type="ECO:0000256" key="2">
    <source>
        <dbReference type="ARBA" id="ARBA00022723"/>
    </source>
</evidence>
<dbReference type="GO" id="GO:0009055">
    <property type="term" value="F:electron transfer activity"/>
    <property type="evidence" value="ECO:0007669"/>
    <property type="project" value="InterPro"/>
</dbReference>
<dbReference type="InterPro" id="IPR013427">
    <property type="entry name" value="Haem-bd_dom_put"/>
</dbReference>
<dbReference type="GO" id="GO:0020037">
    <property type="term" value="F:heme binding"/>
    <property type="evidence" value="ECO:0007669"/>
    <property type="project" value="InterPro"/>
</dbReference>
<organism evidence="7 8">
    <name type="scientific">Fuerstiella marisgermanici</name>
    <dbReference type="NCBI Taxonomy" id="1891926"/>
    <lineage>
        <taxon>Bacteria</taxon>
        <taxon>Pseudomonadati</taxon>
        <taxon>Planctomycetota</taxon>
        <taxon>Planctomycetia</taxon>
        <taxon>Planctomycetales</taxon>
        <taxon>Planctomycetaceae</taxon>
        <taxon>Fuerstiella</taxon>
    </lineage>
</organism>